<evidence type="ECO:0000313" key="4">
    <source>
        <dbReference type="Proteomes" id="UP000613582"/>
    </source>
</evidence>
<proteinExistence type="predicted"/>
<name>A0A8J2V2X4_9PROT</name>
<dbReference type="RefSeq" id="WP_188158032.1">
    <property type="nucleotide sequence ID" value="NZ_BMGH01000001.1"/>
</dbReference>
<comment type="caution">
    <text evidence="3">The sequence shown here is derived from an EMBL/GenBank/DDBJ whole genome shotgun (WGS) entry which is preliminary data.</text>
</comment>
<evidence type="ECO:0000256" key="1">
    <source>
        <dbReference type="SAM" id="MobiDB-lite"/>
    </source>
</evidence>
<feature type="transmembrane region" description="Helical" evidence="2">
    <location>
        <begin position="77"/>
        <end position="104"/>
    </location>
</feature>
<keyword evidence="2" id="KW-1133">Transmembrane helix</keyword>
<dbReference type="Proteomes" id="UP000613582">
    <property type="component" value="Unassembled WGS sequence"/>
</dbReference>
<reference evidence="3" key="2">
    <citation type="submission" date="2020-09" db="EMBL/GenBank/DDBJ databases">
        <authorList>
            <person name="Sun Q."/>
            <person name="Zhou Y."/>
        </authorList>
    </citation>
    <scope>NUCLEOTIDE SEQUENCE</scope>
    <source>
        <strain evidence="3">CGMCC 1.12921</strain>
    </source>
</reference>
<evidence type="ECO:0000313" key="3">
    <source>
        <dbReference type="EMBL" id="GGD15749.1"/>
    </source>
</evidence>
<reference evidence="3" key="1">
    <citation type="journal article" date="2014" name="Int. J. Syst. Evol. Microbiol.">
        <title>Complete genome sequence of Corynebacterium casei LMG S-19264T (=DSM 44701T), isolated from a smear-ripened cheese.</title>
        <authorList>
            <consortium name="US DOE Joint Genome Institute (JGI-PGF)"/>
            <person name="Walter F."/>
            <person name="Albersmeier A."/>
            <person name="Kalinowski J."/>
            <person name="Ruckert C."/>
        </authorList>
    </citation>
    <scope>NUCLEOTIDE SEQUENCE</scope>
    <source>
        <strain evidence="3">CGMCC 1.12921</strain>
    </source>
</reference>
<keyword evidence="4" id="KW-1185">Reference proteome</keyword>
<organism evidence="3 4">
    <name type="scientific">Aquisalinus flavus</name>
    <dbReference type="NCBI Taxonomy" id="1526572"/>
    <lineage>
        <taxon>Bacteria</taxon>
        <taxon>Pseudomonadati</taxon>
        <taxon>Pseudomonadota</taxon>
        <taxon>Alphaproteobacteria</taxon>
        <taxon>Parvularculales</taxon>
        <taxon>Parvularculaceae</taxon>
        <taxon>Aquisalinus</taxon>
    </lineage>
</organism>
<dbReference type="EMBL" id="BMGH01000001">
    <property type="protein sequence ID" value="GGD15749.1"/>
    <property type="molecule type" value="Genomic_DNA"/>
</dbReference>
<dbReference type="AlphaFoldDB" id="A0A8J2V2X4"/>
<sequence length="152" mass="15764">MTPDTTNMGEPVRLASAADIAALQWRSYRQRPVAVDLPGLGEKDRLAYSTRLNRLMAECGCNEGAVGLLLGAALGTIAALLAGMGWIAGIAVIVATSIALSGLFKFSKLSMAKAHFFSTLEELQALANDGDKPPKPAAGMTGRDSAMEAGNG</sequence>
<protein>
    <recommendedName>
        <fullName evidence="5">Transmembrane protein</fullName>
    </recommendedName>
</protein>
<keyword evidence="2" id="KW-0472">Membrane</keyword>
<accession>A0A8J2V2X4</accession>
<keyword evidence="2" id="KW-0812">Transmembrane</keyword>
<evidence type="ECO:0000256" key="2">
    <source>
        <dbReference type="SAM" id="Phobius"/>
    </source>
</evidence>
<evidence type="ECO:0008006" key="5">
    <source>
        <dbReference type="Google" id="ProtNLM"/>
    </source>
</evidence>
<gene>
    <name evidence="3" type="ORF">GCM10011342_25660</name>
</gene>
<feature type="region of interest" description="Disordered" evidence="1">
    <location>
        <begin position="128"/>
        <end position="152"/>
    </location>
</feature>